<gene>
    <name evidence="2" type="ORF">HICCMSTLAB_LOCUS9672</name>
</gene>
<dbReference type="AlphaFoldDB" id="A0A8J2HJJ8"/>
<dbReference type="EMBL" id="CAJNRD030001122">
    <property type="protein sequence ID" value="CAG5100599.1"/>
    <property type="molecule type" value="Genomic_DNA"/>
</dbReference>
<keyword evidence="3" id="KW-1185">Reference proteome</keyword>
<protein>
    <recommendedName>
        <fullName evidence="1">Endonuclease/exonuclease/phosphatase domain-containing protein</fullName>
    </recommendedName>
</protein>
<reference evidence="2" key="1">
    <citation type="submission" date="2021-04" db="EMBL/GenBank/DDBJ databases">
        <authorList>
            <person name="Chebbi M.A.C M."/>
        </authorList>
    </citation>
    <scope>NUCLEOTIDE SEQUENCE</scope>
</reference>
<dbReference type="InterPro" id="IPR005135">
    <property type="entry name" value="Endo/exonuclease/phosphatase"/>
</dbReference>
<dbReference type="InterPro" id="IPR036691">
    <property type="entry name" value="Endo/exonu/phosph_ase_sf"/>
</dbReference>
<feature type="domain" description="Endonuclease/exonuclease/phosphatase" evidence="1">
    <location>
        <begin position="114"/>
        <end position="201"/>
    </location>
</feature>
<evidence type="ECO:0000313" key="2">
    <source>
        <dbReference type="EMBL" id="CAG5100599.1"/>
    </source>
</evidence>
<evidence type="ECO:0000259" key="1">
    <source>
        <dbReference type="Pfam" id="PF14529"/>
    </source>
</evidence>
<accession>A0A8J2HJJ8</accession>
<dbReference type="SUPFAM" id="SSF56219">
    <property type="entry name" value="DNase I-like"/>
    <property type="match status" value="1"/>
</dbReference>
<organism evidence="2 3">
    <name type="scientific">Cotesia congregata</name>
    <name type="common">Parasitoid wasp</name>
    <name type="synonym">Apanteles congregatus</name>
    <dbReference type="NCBI Taxonomy" id="51543"/>
    <lineage>
        <taxon>Eukaryota</taxon>
        <taxon>Metazoa</taxon>
        <taxon>Ecdysozoa</taxon>
        <taxon>Arthropoda</taxon>
        <taxon>Hexapoda</taxon>
        <taxon>Insecta</taxon>
        <taxon>Pterygota</taxon>
        <taxon>Neoptera</taxon>
        <taxon>Endopterygota</taxon>
        <taxon>Hymenoptera</taxon>
        <taxon>Apocrita</taxon>
        <taxon>Ichneumonoidea</taxon>
        <taxon>Braconidae</taxon>
        <taxon>Microgastrinae</taxon>
        <taxon>Cotesia</taxon>
    </lineage>
</organism>
<dbReference type="Pfam" id="PF14529">
    <property type="entry name" value="Exo_endo_phos_2"/>
    <property type="match status" value="1"/>
</dbReference>
<name>A0A8J2HJJ8_COTCN</name>
<proteinExistence type="predicted"/>
<dbReference type="Gene3D" id="3.60.10.10">
    <property type="entry name" value="Endonuclease/exonuclease/phosphatase"/>
    <property type="match status" value="1"/>
</dbReference>
<comment type="caution">
    <text evidence="2">The sequence shown here is derived from an EMBL/GenBank/DDBJ whole genome shotgun (WGS) entry which is preliminary data.</text>
</comment>
<dbReference type="OrthoDB" id="5953030at2759"/>
<dbReference type="Proteomes" id="UP000786811">
    <property type="component" value="Unassembled WGS sequence"/>
</dbReference>
<dbReference type="GO" id="GO:0003824">
    <property type="term" value="F:catalytic activity"/>
    <property type="evidence" value="ECO:0007669"/>
    <property type="project" value="InterPro"/>
</dbReference>
<sequence length="369" mass="41799">MALTALKAVATRGASEAASSGVVYTKPDIIVLVETWLKPSIDNNIFSLDDYFIIRRDRILKHTDTNRYIQGGGIACLIHRSLKAKVLHISTSDHLNQPEFMIVDVTLTSGSHLLLSCVYRRPKGLFLNEFFDIFSKLYPNFNNIIIAGDLNCNLLDDSYTANHLKNFITESSLYCVPYGATFHKNKCDSWLDVILLDDETKLGLFTKSQCPFIDVADWARDHGLEINFTKTKATILCSNSKLKKLEDLDLLPIVVNGVIIPYVNYTKCLGIQLSRNLSWNYHVTQIVSKVNSALHCLNVRKNIFSTPIRKLLVLATILPFVDYCSVVLVDSTSDNNLKLQRAINCSIRFMFNLKKDEHITPFRRELSCL</sequence>
<evidence type="ECO:0000313" key="3">
    <source>
        <dbReference type="Proteomes" id="UP000786811"/>
    </source>
</evidence>